<protein>
    <submittedName>
        <fullName evidence="1">Uncharacterized protein</fullName>
    </submittedName>
</protein>
<evidence type="ECO:0000313" key="1">
    <source>
        <dbReference type="EMBL" id="MPC25201.1"/>
    </source>
</evidence>
<reference evidence="1 2" key="1">
    <citation type="submission" date="2019-05" db="EMBL/GenBank/DDBJ databases">
        <title>Another draft genome of Portunus trituberculatus and its Hox gene families provides insights of decapod evolution.</title>
        <authorList>
            <person name="Jeong J.-H."/>
            <person name="Song I."/>
            <person name="Kim S."/>
            <person name="Choi T."/>
            <person name="Kim D."/>
            <person name="Ryu S."/>
            <person name="Kim W."/>
        </authorList>
    </citation>
    <scope>NUCLEOTIDE SEQUENCE [LARGE SCALE GENOMIC DNA]</scope>
    <source>
        <tissue evidence="1">Muscle</tissue>
    </source>
</reference>
<comment type="caution">
    <text evidence="1">The sequence shown here is derived from an EMBL/GenBank/DDBJ whole genome shotgun (WGS) entry which is preliminary data.</text>
</comment>
<proteinExistence type="predicted"/>
<keyword evidence="2" id="KW-1185">Reference proteome</keyword>
<accession>A0A5B7DU59</accession>
<dbReference type="EMBL" id="VSRR010001430">
    <property type="protein sequence ID" value="MPC25201.1"/>
    <property type="molecule type" value="Genomic_DNA"/>
</dbReference>
<organism evidence="1 2">
    <name type="scientific">Portunus trituberculatus</name>
    <name type="common">Swimming crab</name>
    <name type="synonym">Neptunus trituberculatus</name>
    <dbReference type="NCBI Taxonomy" id="210409"/>
    <lineage>
        <taxon>Eukaryota</taxon>
        <taxon>Metazoa</taxon>
        <taxon>Ecdysozoa</taxon>
        <taxon>Arthropoda</taxon>
        <taxon>Crustacea</taxon>
        <taxon>Multicrustacea</taxon>
        <taxon>Malacostraca</taxon>
        <taxon>Eumalacostraca</taxon>
        <taxon>Eucarida</taxon>
        <taxon>Decapoda</taxon>
        <taxon>Pleocyemata</taxon>
        <taxon>Brachyura</taxon>
        <taxon>Eubrachyura</taxon>
        <taxon>Portunoidea</taxon>
        <taxon>Portunidae</taxon>
        <taxon>Portuninae</taxon>
        <taxon>Portunus</taxon>
    </lineage>
</organism>
<evidence type="ECO:0000313" key="2">
    <source>
        <dbReference type="Proteomes" id="UP000324222"/>
    </source>
</evidence>
<dbReference type="Proteomes" id="UP000324222">
    <property type="component" value="Unassembled WGS sequence"/>
</dbReference>
<name>A0A5B7DU59_PORTR</name>
<gene>
    <name evidence="1" type="ORF">E2C01_018305</name>
</gene>
<dbReference type="AlphaFoldDB" id="A0A5B7DU59"/>
<sequence length="96" mass="10826">MMHLTGDSRRQPETKWCALHYTALDNQNTSSCLSSVVLLIMKRSTEVLSSSESCPPRSPGAARLSVTINKGIRLSTICQMEDRWPHFICFPLAMER</sequence>